<dbReference type="Pfam" id="PF08951">
    <property type="entry name" value="EntA_Immun"/>
    <property type="match status" value="1"/>
</dbReference>
<keyword evidence="1" id="KW-0079">Bacteriocin immunity</keyword>
<keyword evidence="3" id="KW-1185">Reference proteome</keyword>
<evidence type="ECO:0000313" key="3">
    <source>
        <dbReference type="Proteomes" id="UP000283633"/>
    </source>
</evidence>
<dbReference type="InterPro" id="IPR015046">
    <property type="entry name" value="LciA_Immunity-like"/>
</dbReference>
<sequence>MSKTTDQQQAAVLLQAISTAYQDPQVQGDPDLSALLVKNSKRLSNGGDYHKAAADLNQGLRYWGMAHLYGPKALNALYQATIDGTRGRAYQRQPTGFDN</sequence>
<protein>
    <submittedName>
        <fullName evidence="2">Bacteriocin immunity protein</fullName>
    </submittedName>
</protein>
<dbReference type="EMBL" id="QWZQ01000018">
    <property type="protein sequence ID" value="RRK10556.1"/>
    <property type="molecule type" value="Genomic_DNA"/>
</dbReference>
<dbReference type="Gene3D" id="1.20.1440.50">
    <property type="entry name" value="Ta0600-like"/>
    <property type="match status" value="1"/>
</dbReference>
<dbReference type="OrthoDB" id="2305014at2"/>
<dbReference type="AlphaFoldDB" id="A0A426D7J3"/>
<reference evidence="2 3" key="1">
    <citation type="submission" date="2018-08" db="EMBL/GenBank/DDBJ databases">
        <title>Genome Lactobacillus garii FI11369.</title>
        <authorList>
            <person name="Diaz M."/>
            <person name="Narbad A."/>
        </authorList>
    </citation>
    <scope>NUCLEOTIDE SEQUENCE [LARGE SCALE GENOMIC DNA]</scope>
    <source>
        <strain evidence="2 3">FI11369</strain>
    </source>
</reference>
<dbReference type="InterPro" id="IPR023130">
    <property type="entry name" value="Ta0600-like_sf"/>
</dbReference>
<proteinExistence type="predicted"/>
<dbReference type="SUPFAM" id="SSF109797">
    <property type="entry name" value="Bacteriocin immunity protein-like"/>
    <property type="match status" value="1"/>
</dbReference>
<gene>
    <name evidence="2" type="ORF">D1831_06760</name>
</gene>
<accession>A0A426D7J3</accession>
<dbReference type="Proteomes" id="UP000283633">
    <property type="component" value="Unassembled WGS sequence"/>
</dbReference>
<evidence type="ECO:0000256" key="1">
    <source>
        <dbReference type="ARBA" id="ARBA00023025"/>
    </source>
</evidence>
<name>A0A426D7J3_9LACO</name>
<evidence type="ECO:0000313" key="2">
    <source>
        <dbReference type="EMBL" id="RRK10556.1"/>
    </source>
</evidence>
<organism evidence="2 3">
    <name type="scientific">Lactiplantibacillus garii</name>
    <dbReference type="NCBI Taxonomy" id="2306423"/>
    <lineage>
        <taxon>Bacteria</taxon>
        <taxon>Bacillati</taxon>
        <taxon>Bacillota</taxon>
        <taxon>Bacilli</taxon>
        <taxon>Lactobacillales</taxon>
        <taxon>Lactobacillaceae</taxon>
        <taxon>Lactiplantibacillus</taxon>
    </lineage>
</organism>
<dbReference type="RefSeq" id="WP_125072173.1">
    <property type="nucleotide sequence ID" value="NZ_QWZQ01000018.1"/>
</dbReference>
<comment type="caution">
    <text evidence="2">The sequence shown here is derived from an EMBL/GenBank/DDBJ whole genome shotgun (WGS) entry which is preliminary data.</text>
</comment>
<dbReference type="GO" id="GO:0030153">
    <property type="term" value="P:bacteriocin immunity"/>
    <property type="evidence" value="ECO:0007669"/>
    <property type="project" value="UniProtKB-KW"/>
</dbReference>